<dbReference type="EMBL" id="PP179318">
    <property type="protein sequence ID" value="XAI70020.1"/>
    <property type="molecule type" value="Genomic_DNA"/>
</dbReference>
<gene>
    <name evidence="1" type="ORF">Nican01_00007</name>
</gene>
<name>A0AAU6W0E8_9CAUD</name>
<evidence type="ECO:0000313" key="1">
    <source>
        <dbReference type="EMBL" id="XAI70020.1"/>
    </source>
</evidence>
<proteinExistence type="predicted"/>
<sequence>MSHVSRDNADLSGRVARIRAGYAQFETTLRGAVVELLAGLGSGVYTMMTMNQVVERVGQSYLSTSRQEVLEDLGKLSESALETSQALSSELITPKALSVAEALHRGFAAEIESVIERAVARDVRTALDFVRQQLVAGRFTATSDQLTHDLVFNFTGKMTIPTVEYVGREVNWAYRQQYNTIMVHVLLAREVEEAQVDGGSKDGDVIDLMQYDQVQGKYFHHNSKSLLQPLDVGI</sequence>
<reference evidence="1" key="1">
    <citation type="journal article" date="2024" name="J. Gen. Virol.">
        <title>Novel phages of Pseudomonas syringae unveil numerous potential auxiliary metabolic genes.</title>
        <authorList>
            <person name="Feltin C."/>
            <person name="Garneau J.R."/>
            <person name="Morris C.E."/>
            <person name="Berard A."/>
            <person name="Torres-Barcelo C."/>
        </authorList>
    </citation>
    <scope>NUCLEOTIDE SEQUENCE</scope>
</reference>
<protein>
    <submittedName>
        <fullName evidence="1">Uncharacterized protein</fullName>
    </submittedName>
</protein>
<organism evidence="1">
    <name type="scientific">Pseudomonas phage Nican01</name>
    <dbReference type="NCBI Taxonomy" id="3138540"/>
    <lineage>
        <taxon>Viruses</taxon>
        <taxon>Duplodnaviria</taxon>
        <taxon>Heunggongvirae</taxon>
        <taxon>Uroviricota</taxon>
        <taxon>Caudoviricetes</taxon>
        <taxon>Nickievirus</taxon>
    </lineage>
</organism>
<accession>A0AAU6W0E8</accession>